<name>A0A1G6CRP5_EUBOX</name>
<evidence type="ECO:0000256" key="6">
    <source>
        <dbReference type="ARBA" id="ARBA00023163"/>
    </source>
</evidence>
<comment type="similarity">
    <text evidence="1">Belongs to the Fur family.</text>
</comment>
<dbReference type="InterPro" id="IPR036388">
    <property type="entry name" value="WH-like_DNA-bd_sf"/>
</dbReference>
<dbReference type="Gene3D" id="3.30.1490.190">
    <property type="match status" value="1"/>
</dbReference>
<dbReference type="GO" id="GO:1900376">
    <property type="term" value="P:regulation of secondary metabolite biosynthetic process"/>
    <property type="evidence" value="ECO:0007669"/>
    <property type="project" value="TreeGrafter"/>
</dbReference>
<feature type="binding site" evidence="8">
    <location>
        <position position="111"/>
    </location>
    <ligand>
        <name>Fe cation</name>
        <dbReference type="ChEBI" id="CHEBI:24875"/>
    </ligand>
</feature>
<protein>
    <submittedName>
        <fullName evidence="9">Fur family transcriptional regulator, peroxide stress response regulator</fullName>
    </submittedName>
</protein>
<organism evidence="9 10">
    <name type="scientific">Eubacterium oxidoreducens</name>
    <dbReference type="NCBI Taxonomy" id="1732"/>
    <lineage>
        <taxon>Bacteria</taxon>
        <taxon>Bacillati</taxon>
        <taxon>Bacillota</taxon>
        <taxon>Clostridia</taxon>
        <taxon>Eubacteriales</taxon>
        <taxon>Eubacteriaceae</taxon>
        <taxon>Eubacterium</taxon>
    </lineage>
</organism>
<dbReference type="STRING" id="1732.SAMN02910417_02617"/>
<reference evidence="9 10" key="1">
    <citation type="submission" date="2016-10" db="EMBL/GenBank/DDBJ databases">
        <authorList>
            <person name="de Groot N.N."/>
        </authorList>
    </citation>
    <scope>NUCLEOTIDE SEQUENCE [LARGE SCALE GENOMIC DNA]</scope>
    <source>
        <strain evidence="9 10">DSM 3217</strain>
    </source>
</reference>
<dbReference type="PANTHER" id="PTHR33202:SF7">
    <property type="entry name" value="FERRIC UPTAKE REGULATION PROTEIN"/>
    <property type="match status" value="1"/>
</dbReference>
<dbReference type="GO" id="GO:0003700">
    <property type="term" value="F:DNA-binding transcription factor activity"/>
    <property type="evidence" value="ECO:0007669"/>
    <property type="project" value="InterPro"/>
</dbReference>
<evidence type="ECO:0000256" key="8">
    <source>
        <dbReference type="PIRSR" id="PIRSR602481-2"/>
    </source>
</evidence>
<dbReference type="AlphaFoldDB" id="A0A1G6CRP5"/>
<dbReference type="Gene3D" id="1.10.10.10">
    <property type="entry name" value="Winged helix-like DNA-binding domain superfamily/Winged helix DNA-binding domain"/>
    <property type="match status" value="1"/>
</dbReference>
<evidence type="ECO:0000313" key="10">
    <source>
        <dbReference type="Proteomes" id="UP000199228"/>
    </source>
</evidence>
<dbReference type="InterPro" id="IPR002481">
    <property type="entry name" value="FUR"/>
</dbReference>
<feature type="binding site" evidence="8">
    <location>
        <position position="94"/>
    </location>
    <ligand>
        <name>Fe cation</name>
        <dbReference type="ChEBI" id="CHEBI:24875"/>
    </ligand>
</feature>
<dbReference type="InterPro" id="IPR036390">
    <property type="entry name" value="WH_DNA-bd_sf"/>
</dbReference>
<dbReference type="InterPro" id="IPR043135">
    <property type="entry name" value="Fur_C"/>
</dbReference>
<evidence type="ECO:0000256" key="4">
    <source>
        <dbReference type="ARBA" id="ARBA00023015"/>
    </source>
</evidence>
<dbReference type="GO" id="GO:0000976">
    <property type="term" value="F:transcription cis-regulatory region binding"/>
    <property type="evidence" value="ECO:0007669"/>
    <property type="project" value="TreeGrafter"/>
</dbReference>
<comment type="cofactor">
    <cofactor evidence="7">
        <name>Zn(2+)</name>
        <dbReference type="ChEBI" id="CHEBI:29105"/>
    </cofactor>
    <text evidence="7">Binds 1 zinc ion per subunit.</text>
</comment>
<keyword evidence="10" id="KW-1185">Reference proteome</keyword>
<dbReference type="GO" id="GO:0045892">
    <property type="term" value="P:negative regulation of DNA-templated transcription"/>
    <property type="evidence" value="ECO:0007669"/>
    <property type="project" value="TreeGrafter"/>
</dbReference>
<gene>
    <name evidence="9" type="ORF">SAMN02910417_02617</name>
</gene>
<dbReference type="CDD" id="cd07153">
    <property type="entry name" value="Fur_like"/>
    <property type="match status" value="1"/>
</dbReference>
<comment type="cofactor">
    <cofactor evidence="8">
        <name>Mn(2+)</name>
        <dbReference type="ChEBI" id="CHEBI:29035"/>
    </cofactor>
    <cofactor evidence="8">
        <name>Fe(2+)</name>
        <dbReference type="ChEBI" id="CHEBI:29033"/>
    </cofactor>
    <text evidence="8">Binds 1 Mn(2+) or Fe(2+) ion per subunit.</text>
</comment>
<evidence type="ECO:0000256" key="5">
    <source>
        <dbReference type="ARBA" id="ARBA00023125"/>
    </source>
</evidence>
<keyword evidence="7" id="KW-0479">Metal-binding</keyword>
<dbReference type="SUPFAM" id="SSF46785">
    <property type="entry name" value="Winged helix' DNA-binding domain"/>
    <property type="match status" value="1"/>
</dbReference>
<accession>A0A1G6CRP5</accession>
<dbReference type="EMBL" id="FMXR01000026">
    <property type="protein sequence ID" value="SDB35546.1"/>
    <property type="molecule type" value="Genomic_DNA"/>
</dbReference>
<keyword evidence="3 7" id="KW-0862">Zinc</keyword>
<keyword evidence="5" id="KW-0238">DNA-binding</keyword>
<dbReference type="Pfam" id="PF01475">
    <property type="entry name" value="FUR"/>
    <property type="match status" value="1"/>
</dbReference>
<evidence type="ECO:0000256" key="7">
    <source>
        <dbReference type="PIRSR" id="PIRSR602481-1"/>
    </source>
</evidence>
<dbReference type="PANTHER" id="PTHR33202">
    <property type="entry name" value="ZINC UPTAKE REGULATION PROTEIN"/>
    <property type="match status" value="1"/>
</dbReference>
<feature type="binding site" evidence="7">
    <location>
        <position position="79"/>
    </location>
    <ligand>
        <name>Zn(2+)</name>
        <dbReference type="ChEBI" id="CHEBI:29105"/>
    </ligand>
</feature>
<dbReference type="RefSeq" id="WP_341443245.1">
    <property type="nucleotide sequence ID" value="NZ_FMXR01000026.1"/>
</dbReference>
<dbReference type="GO" id="GO:0008270">
    <property type="term" value="F:zinc ion binding"/>
    <property type="evidence" value="ECO:0007669"/>
    <property type="project" value="TreeGrafter"/>
</dbReference>
<evidence type="ECO:0000256" key="2">
    <source>
        <dbReference type="ARBA" id="ARBA00022491"/>
    </source>
</evidence>
<keyword evidence="6" id="KW-0804">Transcription</keyword>
<proteinExistence type="inferred from homology"/>
<keyword evidence="8" id="KW-0408">Iron</keyword>
<evidence type="ECO:0000256" key="3">
    <source>
        <dbReference type="ARBA" id="ARBA00022833"/>
    </source>
</evidence>
<feature type="binding site" evidence="7">
    <location>
        <position position="82"/>
    </location>
    <ligand>
        <name>Zn(2+)</name>
        <dbReference type="ChEBI" id="CHEBI:29105"/>
    </ligand>
</feature>
<feature type="binding site" evidence="7">
    <location>
        <position position="119"/>
    </location>
    <ligand>
        <name>Zn(2+)</name>
        <dbReference type="ChEBI" id="CHEBI:29105"/>
    </ligand>
</feature>
<evidence type="ECO:0000313" key="9">
    <source>
        <dbReference type="EMBL" id="SDB35546.1"/>
    </source>
</evidence>
<dbReference type="Proteomes" id="UP000199228">
    <property type="component" value="Unassembled WGS sequence"/>
</dbReference>
<feature type="binding site" evidence="7">
    <location>
        <position position="122"/>
    </location>
    <ligand>
        <name>Zn(2+)</name>
        <dbReference type="ChEBI" id="CHEBI:29105"/>
    </ligand>
</feature>
<keyword evidence="2" id="KW-0678">Repressor</keyword>
<sequence>MHYSKQREAVKHYLQNHTTHPTAEMIYQDLKKTMPNISLGTVYRNLNLLVERGDAIKLDFGDGIDRFDGFTSPHYHFICNKCNRLFDLKMKHLEHINSLASIEFDGEIEGHIIYFHGTCPDCKTQM</sequence>
<keyword evidence="4" id="KW-0805">Transcription regulation</keyword>
<evidence type="ECO:0000256" key="1">
    <source>
        <dbReference type="ARBA" id="ARBA00007957"/>
    </source>
</evidence>